<gene>
    <name evidence="2" type="ORF">OS493_031427</name>
</gene>
<dbReference type="EMBL" id="MU825432">
    <property type="protein sequence ID" value="KAJ7389458.1"/>
    <property type="molecule type" value="Genomic_DNA"/>
</dbReference>
<reference evidence="2" key="1">
    <citation type="submission" date="2023-01" db="EMBL/GenBank/DDBJ databases">
        <title>Genome assembly of the deep-sea coral Lophelia pertusa.</title>
        <authorList>
            <person name="Herrera S."/>
            <person name="Cordes E."/>
        </authorList>
    </citation>
    <scope>NUCLEOTIDE SEQUENCE</scope>
    <source>
        <strain evidence="2">USNM1676648</strain>
        <tissue evidence="2">Polyp</tissue>
    </source>
</reference>
<evidence type="ECO:0000313" key="2">
    <source>
        <dbReference type="EMBL" id="KAJ7389458.1"/>
    </source>
</evidence>
<evidence type="ECO:0000313" key="3">
    <source>
        <dbReference type="Proteomes" id="UP001163046"/>
    </source>
</evidence>
<organism evidence="2 3">
    <name type="scientific">Desmophyllum pertusum</name>
    <dbReference type="NCBI Taxonomy" id="174260"/>
    <lineage>
        <taxon>Eukaryota</taxon>
        <taxon>Metazoa</taxon>
        <taxon>Cnidaria</taxon>
        <taxon>Anthozoa</taxon>
        <taxon>Hexacorallia</taxon>
        <taxon>Scleractinia</taxon>
        <taxon>Caryophylliina</taxon>
        <taxon>Caryophylliidae</taxon>
        <taxon>Desmophyllum</taxon>
    </lineage>
</organism>
<accession>A0A9X0D8G3</accession>
<evidence type="ECO:0000256" key="1">
    <source>
        <dbReference type="SAM" id="Phobius"/>
    </source>
</evidence>
<keyword evidence="3" id="KW-1185">Reference proteome</keyword>
<keyword evidence="1" id="KW-1133">Transmembrane helix</keyword>
<proteinExistence type="predicted"/>
<dbReference type="AlphaFoldDB" id="A0A9X0D8G3"/>
<dbReference type="OrthoDB" id="5959505at2759"/>
<keyword evidence="1" id="KW-0812">Transmembrane</keyword>
<comment type="caution">
    <text evidence="2">The sequence shown here is derived from an EMBL/GenBank/DDBJ whole genome shotgun (WGS) entry which is preliminary data.</text>
</comment>
<protein>
    <submittedName>
        <fullName evidence="2">Uncharacterized protein</fullName>
    </submittedName>
</protein>
<dbReference type="Proteomes" id="UP001163046">
    <property type="component" value="Unassembled WGS sequence"/>
</dbReference>
<keyword evidence="1" id="KW-0472">Membrane</keyword>
<feature type="transmembrane region" description="Helical" evidence="1">
    <location>
        <begin position="111"/>
        <end position="129"/>
    </location>
</feature>
<sequence>MAQSYPLRIYVDEITAPVLGRELVRRCGNEGQHRYLDAIGHTTLRFLRAAISFIPDALNDGGNMRNAAFILSQPGREFLIQAGSGDWEFYFSEYANGAIYGRCVRKPFLRYVWMVSGPLLVVLVDYSPLPGLLPGLL</sequence>
<name>A0A9X0D8G3_9CNID</name>